<evidence type="ECO:0000313" key="3">
    <source>
        <dbReference type="EMBL" id="CAK8689391.1"/>
    </source>
</evidence>
<dbReference type="Gene3D" id="3.30.420.10">
    <property type="entry name" value="Ribonuclease H-like superfamily/Ribonuclease H"/>
    <property type="match status" value="1"/>
</dbReference>
<dbReference type="PANTHER" id="PTHR46791:SF5">
    <property type="entry name" value="CLR5 DOMAIN-CONTAINING PROTEIN-RELATED"/>
    <property type="match status" value="1"/>
</dbReference>
<dbReference type="EMBL" id="CAWYQH010000108">
    <property type="protein sequence ID" value="CAK8689391.1"/>
    <property type="molecule type" value="Genomic_DNA"/>
</dbReference>
<dbReference type="SUPFAM" id="SSF53098">
    <property type="entry name" value="Ribonuclease H-like"/>
    <property type="match status" value="1"/>
</dbReference>
<evidence type="ECO:0000313" key="4">
    <source>
        <dbReference type="Proteomes" id="UP001642483"/>
    </source>
</evidence>
<feature type="region of interest" description="Disordered" evidence="1">
    <location>
        <begin position="1"/>
        <end position="21"/>
    </location>
</feature>
<evidence type="ECO:0000256" key="1">
    <source>
        <dbReference type="SAM" id="MobiDB-lite"/>
    </source>
</evidence>
<organism evidence="3 4">
    <name type="scientific">Clavelina lepadiformis</name>
    <name type="common">Light-bulb sea squirt</name>
    <name type="synonym">Ascidia lepadiformis</name>
    <dbReference type="NCBI Taxonomy" id="159417"/>
    <lineage>
        <taxon>Eukaryota</taxon>
        <taxon>Metazoa</taxon>
        <taxon>Chordata</taxon>
        <taxon>Tunicata</taxon>
        <taxon>Ascidiacea</taxon>
        <taxon>Aplousobranchia</taxon>
        <taxon>Clavelinidae</taxon>
        <taxon>Clavelina</taxon>
    </lineage>
</organism>
<reference evidence="3 4" key="1">
    <citation type="submission" date="2024-02" db="EMBL/GenBank/DDBJ databases">
        <authorList>
            <person name="Daric V."/>
            <person name="Darras S."/>
        </authorList>
    </citation>
    <scope>NUCLEOTIDE SEQUENCE [LARGE SCALE GENOMIC DNA]</scope>
</reference>
<dbReference type="Proteomes" id="UP001642483">
    <property type="component" value="Unassembled WGS sequence"/>
</dbReference>
<gene>
    <name evidence="3" type="ORF">CVLEPA_LOCUS21407</name>
</gene>
<dbReference type="PANTHER" id="PTHR46791">
    <property type="entry name" value="EXPRESSED PROTEIN"/>
    <property type="match status" value="1"/>
</dbReference>
<dbReference type="InterPro" id="IPR012337">
    <property type="entry name" value="RNaseH-like_sf"/>
</dbReference>
<dbReference type="Pfam" id="PF24764">
    <property type="entry name" value="rva_4"/>
    <property type="match status" value="1"/>
</dbReference>
<keyword evidence="4" id="KW-1185">Reference proteome</keyword>
<dbReference type="PROSITE" id="PS50994">
    <property type="entry name" value="INTEGRASE"/>
    <property type="match status" value="1"/>
</dbReference>
<dbReference type="InterPro" id="IPR001584">
    <property type="entry name" value="Integrase_cat-core"/>
</dbReference>
<dbReference type="InterPro" id="IPR058913">
    <property type="entry name" value="Integrase_dom_put"/>
</dbReference>
<evidence type="ECO:0000259" key="2">
    <source>
        <dbReference type="PROSITE" id="PS50994"/>
    </source>
</evidence>
<comment type="caution">
    <text evidence="3">The sequence shown here is derived from an EMBL/GenBank/DDBJ whole genome shotgun (WGS) entry which is preliminary data.</text>
</comment>
<sequence length="351" mass="40964">MEPIGSGSVQEVDAARTTPGRKRLPVTKEQIEFLLAQDFNIREIASRLNVSKRTIEYRMNEFGLAVSHKYTTLDDEELDEKVFNLTKHFPNSGYKAVQAALKSQGICVQRGRLRKSVKKVDPTGVERRKVICIQRRVYSVRSPLALWHIDSHHKLIRWRFVIHGCIDGFSRLVVYLSCQDNNRAARVVTLFKNGVQTYGLQSRVRSDKGMENYEVARYMLQHPLRGLSRGNFITGKSVYNSRIEHLWKDVFESVAINFHRLFYKLETNGTLDVENEVDMFCLHYCFKDVINEALAKFTSLWNHHPLRTENNRSPRKLYVAGLLQLLKEEDLSDYMTDYQVNFLHFRQYVLL</sequence>
<protein>
    <recommendedName>
        <fullName evidence="2">Integrase catalytic domain-containing protein</fullName>
    </recommendedName>
</protein>
<dbReference type="InterPro" id="IPR036397">
    <property type="entry name" value="RNaseH_sf"/>
</dbReference>
<proteinExistence type="predicted"/>
<feature type="domain" description="Integrase catalytic" evidence="2">
    <location>
        <begin position="139"/>
        <end position="322"/>
    </location>
</feature>
<accession>A0ABP0GC77</accession>
<name>A0ABP0GC77_CLALP</name>